<reference evidence="4" key="3">
    <citation type="submission" date="2020-10" db="UniProtKB">
        <authorList>
            <consortium name="WormBaseParasite"/>
        </authorList>
    </citation>
    <scope>IDENTIFICATION</scope>
</reference>
<dbReference type="AlphaFoldDB" id="A0A068WWM1"/>
<reference evidence="2" key="2">
    <citation type="submission" date="2014-06" db="EMBL/GenBank/DDBJ databases">
        <authorList>
            <person name="Aslett M."/>
        </authorList>
    </citation>
    <scope>NUCLEOTIDE SEQUENCE</scope>
</reference>
<name>A0A068WWM1_ECHGR</name>
<gene>
    <name evidence="2" type="ORF">EgrG_000683300</name>
</gene>
<dbReference type="WBParaSite" id="EgrG_000683300">
    <property type="protein sequence ID" value="EgrG_000683300"/>
    <property type="gene ID" value="EgrG_000683300"/>
</dbReference>
<evidence type="ECO:0000313" key="4">
    <source>
        <dbReference type="WBParaSite" id="EgrG_000683300"/>
    </source>
</evidence>
<evidence type="ECO:0000256" key="1">
    <source>
        <dbReference type="SAM" id="Phobius"/>
    </source>
</evidence>
<evidence type="ECO:0000313" key="3">
    <source>
        <dbReference type="Proteomes" id="UP000492820"/>
    </source>
</evidence>
<organism evidence="2">
    <name type="scientific">Echinococcus granulosus</name>
    <name type="common">Hydatid tapeworm</name>
    <dbReference type="NCBI Taxonomy" id="6210"/>
    <lineage>
        <taxon>Eukaryota</taxon>
        <taxon>Metazoa</taxon>
        <taxon>Spiralia</taxon>
        <taxon>Lophotrochozoa</taxon>
        <taxon>Platyhelminthes</taxon>
        <taxon>Cestoda</taxon>
        <taxon>Eucestoda</taxon>
        <taxon>Cyclophyllidea</taxon>
        <taxon>Taeniidae</taxon>
        <taxon>Echinococcus</taxon>
        <taxon>Echinococcus granulosus group</taxon>
    </lineage>
</organism>
<keyword evidence="1" id="KW-1133">Transmembrane helix</keyword>
<accession>A0A068WWM1</accession>
<feature type="transmembrane region" description="Helical" evidence="1">
    <location>
        <begin position="32"/>
        <end position="56"/>
    </location>
</feature>
<protein>
    <submittedName>
        <fullName evidence="4">ORF4</fullName>
    </submittedName>
</protein>
<dbReference type="EMBL" id="LK028588">
    <property type="protein sequence ID" value="CDS22844.1"/>
    <property type="molecule type" value="Genomic_DNA"/>
</dbReference>
<evidence type="ECO:0000313" key="2">
    <source>
        <dbReference type="EMBL" id="CDS22844.1"/>
    </source>
</evidence>
<keyword evidence="1" id="KW-0472">Membrane</keyword>
<proteinExistence type="predicted"/>
<feature type="transmembrane region" description="Helical" evidence="1">
    <location>
        <begin position="76"/>
        <end position="100"/>
    </location>
</feature>
<keyword evidence="1" id="KW-0812">Transmembrane</keyword>
<dbReference type="Proteomes" id="UP000492820">
    <property type="component" value="Unassembled WGS sequence"/>
</dbReference>
<reference evidence="2 3" key="1">
    <citation type="journal article" date="2013" name="Nature">
        <title>The genomes of four tapeworm species reveal adaptations to parasitism.</title>
        <authorList>
            <person name="Tsai I.J."/>
            <person name="Zarowiecki M."/>
            <person name="Holroyd N."/>
            <person name="Garciarrubio A."/>
            <person name="Sanchez-Flores A."/>
            <person name="Brooks K.L."/>
            <person name="Tracey A."/>
            <person name="Bobes R.J."/>
            <person name="Fragoso G."/>
            <person name="Sciutto E."/>
            <person name="Aslett M."/>
            <person name="Beasley H."/>
            <person name="Bennett H.M."/>
            <person name="Cai J."/>
            <person name="Camicia F."/>
            <person name="Clark R."/>
            <person name="Cucher M."/>
            <person name="De Silva N."/>
            <person name="Day T.A."/>
            <person name="Deplazes P."/>
            <person name="Estrada K."/>
            <person name="Fernandez C."/>
            <person name="Holland P.W."/>
            <person name="Hou J."/>
            <person name="Hu S."/>
            <person name="Huckvale T."/>
            <person name="Hung S.S."/>
            <person name="Kamenetzky L."/>
            <person name="Keane J.A."/>
            <person name="Kiss F."/>
            <person name="Koziol U."/>
            <person name="Lambert O."/>
            <person name="Liu K."/>
            <person name="Luo X."/>
            <person name="Luo Y."/>
            <person name="Macchiaroli N."/>
            <person name="Nichol S."/>
            <person name="Paps J."/>
            <person name="Parkinson J."/>
            <person name="Pouchkina-Stantcheva N."/>
            <person name="Riddiford N."/>
            <person name="Rosenzvit M."/>
            <person name="Salinas G."/>
            <person name="Wasmuth J.D."/>
            <person name="Zamanian M."/>
            <person name="Zheng Y."/>
            <person name="Cai X."/>
            <person name="Soberon X."/>
            <person name="Olson P.D."/>
            <person name="Laclette J.P."/>
            <person name="Brehm K."/>
            <person name="Berriman M."/>
            <person name="Garciarrubio A."/>
            <person name="Bobes R.J."/>
            <person name="Fragoso G."/>
            <person name="Sanchez-Flores A."/>
            <person name="Estrada K."/>
            <person name="Cevallos M.A."/>
            <person name="Morett E."/>
            <person name="Gonzalez V."/>
            <person name="Portillo T."/>
            <person name="Ochoa-Leyva A."/>
            <person name="Jose M.V."/>
            <person name="Sciutto E."/>
            <person name="Landa A."/>
            <person name="Jimenez L."/>
            <person name="Valdes V."/>
            <person name="Carrero J.C."/>
            <person name="Larralde C."/>
            <person name="Morales-Montor J."/>
            <person name="Limon-Lason J."/>
            <person name="Soberon X."/>
            <person name="Laclette J.P."/>
        </authorList>
    </citation>
    <scope>NUCLEOTIDE SEQUENCE [LARGE SCALE GENOMIC DNA]</scope>
</reference>
<sequence>MKYLPAESLTADTTPSARVLLLQLFSHIRGQCLFFVSLITIATLFIKCLTGSSLTGTEHFIGHVLFEDLILHHFCVHHLVLLITLFKTLSGTLSLLTLVLA</sequence>